<reference evidence="3" key="2">
    <citation type="submission" date="2019-10" db="EMBL/GenBank/DDBJ databases">
        <authorList>
            <consortium name="NCBI Genome Project"/>
        </authorList>
    </citation>
    <scope>NUCLEOTIDE SEQUENCE</scope>
    <source>
        <strain evidence="3">NI907</strain>
    </source>
</reference>
<dbReference type="KEGG" id="pgri:PgNI_07190"/>
<dbReference type="Proteomes" id="UP000515153">
    <property type="component" value="Unplaced"/>
</dbReference>
<evidence type="ECO:0000313" key="2">
    <source>
        <dbReference type="Proteomes" id="UP000515153"/>
    </source>
</evidence>
<keyword evidence="2" id="KW-1185">Reference proteome</keyword>
<sequence>MKLSILATALAIAASGAQALAISREVDSKLAARSMNDLDAREDSNPVLVARGIHPRFLGEDSAYTRPTGIRQKCSAVASRLSRVAHSPTLMAILQTIKASRTVTPWGPNNTRRISRAIRSRDIISRAIRSRDIISRAIRSRDIISRAISSRAISSRDISTRAFIAEPSAAEPAETRFS</sequence>
<accession>A0A6P8B0V1</accession>
<protein>
    <submittedName>
        <fullName evidence="3">Uncharacterized protein</fullName>
    </submittedName>
</protein>
<evidence type="ECO:0000256" key="1">
    <source>
        <dbReference type="SAM" id="SignalP"/>
    </source>
</evidence>
<evidence type="ECO:0000313" key="3">
    <source>
        <dbReference type="RefSeq" id="XP_030980777.1"/>
    </source>
</evidence>
<reference evidence="3" key="1">
    <citation type="journal article" date="2019" name="Mol. Biol. Evol.">
        <title>Blast fungal genomes show frequent chromosomal changes, gene gains and losses, and effector gene turnover.</title>
        <authorList>
            <person name="Gomez Luciano L.B."/>
            <person name="Jason Tsai I."/>
            <person name="Chuma I."/>
            <person name="Tosa Y."/>
            <person name="Chen Y.H."/>
            <person name="Li J.Y."/>
            <person name="Li M.Y."/>
            <person name="Jade Lu M.Y."/>
            <person name="Nakayashiki H."/>
            <person name="Li W.H."/>
        </authorList>
    </citation>
    <scope>NUCLEOTIDE SEQUENCE</scope>
    <source>
        <strain evidence="3">NI907</strain>
    </source>
</reference>
<name>A0A6P8B0V1_PYRGI</name>
<feature type="signal peptide" evidence="1">
    <location>
        <begin position="1"/>
        <end position="19"/>
    </location>
</feature>
<keyword evidence="1" id="KW-0732">Signal</keyword>
<feature type="chain" id="PRO_5028313071" evidence="1">
    <location>
        <begin position="20"/>
        <end position="178"/>
    </location>
</feature>
<dbReference type="AlphaFoldDB" id="A0A6P8B0V1"/>
<dbReference type="GeneID" id="41962114"/>
<gene>
    <name evidence="3" type="ORF">PgNI_07190</name>
</gene>
<proteinExistence type="predicted"/>
<reference evidence="3" key="3">
    <citation type="submission" date="2025-08" db="UniProtKB">
        <authorList>
            <consortium name="RefSeq"/>
        </authorList>
    </citation>
    <scope>IDENTIFICATION</scope>
    <source>
        <strain evidence="3">NI907</strain>
    </source>
</reference>
<dbReference type="RefSeq" id="XP_030980777.1">
    <property type="nucleotide sequence ID" value="XM_031127205.1"/>
</dbReference>
<organism evidence="2 3">
    <name type="scientific">Pyricularia grisea</name>
    <name type="common">Crabgrass-specific blast fungus</name>
    <name type="synonym">Magnaporthe grisea</name>
    <dbReference type="NCBI Taxonomy" id="148305"/>
    <lineage>
        <taxon>Eukaryota</taxon>
        <taxon>Fungi</taxon>
        <taxon>Dikarya</taxon>
        <taxon>Ascomycota</taxon>
        <taxon>Pezizomycotina</taxon>
        <taxon>Sordariomycetes</taxon>
        <taxon>Sordariomycetidae</taxon>
        <taxon>Magnaporthales</taxon>
        <taxon>Pyriculariaceae</taxon>
        <taxon>Pyricularia</taxon>
    </lineage>
</organism>